<feature type="domain" description="CULT" evidence="1">
    <location>
        <begin position="24"/>
        <end position="124"/>
    </location>
</feature>
<dbReference type="FunFam" id="2.170.150.20:FF:000007">
    <property type="entry name" value="Protein cereblon"/>
    <property type="match status" value="1"/>
</dbReference>
<dbReference type="Gene3D" id="2.170.150.20">
    <property type="entry name" value="Peptide methionine sulfoxide reductase"/>
    <property type="match status" value="1"/>
</dbReference>
<evidence type="ECO:0000313" key="3">
    <source>
        <dbReference type="Proteomes" id="UP000007347"/>
    </source>
</evidence>
<dbReference type="CDD" id="cd15777">
    <property type="entry name" value="CRBN_C_like"/>
    <property type="match status" value="1"/>
</dbReference>
<name>K0NP06_DESTT</name>
<dbReference type="STRING" id="651182.TOL2_C23410"/>
<dbReference type="InterPro" id="IPR034750">
    <property type="entry name" value="CULT"/>
</dbReference>
<dbReference type="HOGENOM" id="CLU_138600_0_0_7"/>
<dbReference type="EMBL" id="FO203503">
    <property type="protein sequence ID" value="CCK80502.1"/>
    <property type="molecule type" value="Genomic_DNA"/>
</dbReference>
<keyword evidence="3" id="KW-1185">Reference proteome</keyword>
<organism evidence="2 3">
    <name type="scientific">Desulfobacula toluolica (strain DSM 7467 / Tol2)</name>
    <dbReference type="NCBI Taxonomy" id="651182"/>
    <lineage>
        <taxon>Bacteria</taxon>
        <taxon>Pseudomonadati</taxon>
        <taxon>Thermodesulfobacteriota</taxon>
        <taxon>Desulfobacteria</taxon>
        <taxon>Desulfobacterales</taxon>
        <taxon>Desulfobacteraceae</taxon>
        <taxon>Desulfobacula</taxon>
    </lineage>
</organism>
<sequence length="124" mass="14129">MEVICKQSPHRVSGEESKILSQKEEIIVCAYCNHYITDPLKQIIVNGSFSHVFANPHGYVFEIGCFSHAGGCRPSSMSSDEFSWFTGFSWQICSCNYCSNHLGWMFSSKLKIFYGLILERLIFP</sequence>
<evidence type="ECO:0000259" key="1">
    <source>
        <dbReference type="PROSITE" id="PS51788"/>
    </source>
</evidence>
<proteinExistence type="predicted"/>
<evidence type="ECO:0000313" key="2">
    <source>
        <dbReference type="EMBL" id="CCK80502.1"/>
    </source>
</evidence>
<dbReference type="Proteomes" id="UP000007347">
    <property type="component" value="Chromosome"/>
</dbReference>
<gene>
    <name evidence="2" type="ordered locus">TOL2_C23410</name>
</gene>
<dbReference type="AlphaFoldDB" id="K0NP06"/>
<accession>K0NP06</accession>
<dbReference type="KEGG" id="dto:TOL2_C23410"/>
<dbReference type="PROSITE" id="PS51788">
    <property type="entry name" value="CULT"/>
    <property type="match status" value="1"/>
</dbReference>
<reference evidence="2 3" key="1">
    <citation type="journal article" date="2013" name="Environ. Microbiol.">
        <title>Complete genome, catabolic sub-proteomes and key-metabolites of Desulfobacula toluolica Tol2, a marine, aromatic compound-degrading, sulfate-reducing bacterium.</title>
        <authorList>
            <person name="Wohlbrand L."/>
            <person name="Jacob J.H."/>
            <person name="Kube M."/>
            <person name="Mussmann M."/>
            <person name="Jarling R."/>
            <person name="Beck A."/>
            <person name="Amann R."/>
            <person name="Wilkes H."/>
            <person name="Reinhardt R."/>
            <person name="Rabus R."/>
        </authorList>
    </citation>
    <scope>NUCLEOTIDE SEQUENCE [LARGE SCALE GENOMIC DNA]</scope>
    <source>
        <strain evidence="3">DSM 7467 / Tol2</strain>
    </source>
</reference>
<protein>
    <recommendedName>
        <fullName evidence="1">CULT domain-containing protein</fullName>
    </recommendedName>
</protein>